<dbReference type="InterPro" id="IPR003594">
    <property type="entry name" value="HATPase_dom"/>
</dbReference>
<gene>
    <name evidence="11" type="ORF">CAL12_09640</name>
</gene>
<dbReference type="GO" id="GO:0030295">
    <property type="term" value="F:protein kinase activator activity"/>
    <property type="evidence" value="ECO:0007669"/>
    <property type="project" value="TreeGrafter"/>
</dbReference>
<protein>
    <recommendedName>
        <fullName evidence="2">histidine kinase</fullName>
        <ecNumber evidence="2">2.7.13.3</ecNumber>
    </recommendedName>
</protein>
<organism evidence="11 12">
    <name type="scientific">Bordetella genomosp. 8</name>
    <dbReference type="NCBI Taxonomy" id="1416806"/>
    <lineage>
        <taxon>Bacteria</taxon>
        <taxon>Pseudomonadati</taxon>
        <taxon>Pseudomonadota</taxon>
        <taxon>Betaproteobacteria</taxon>
        <taxon>Burkholderiales</taxon>
        <taxon>Alcaligenaceae</taxon>
        <taxon>Bordetella</taxon>
    </lineage>
</organism>
<evidence type="ECO:0000256" key="2">
    <source>
        <dbReference type="ARBA" id="ARBA00012438"/>
    </source>
</evidence>
<proteinExistence type="predicted"/>
<evidence type="ECO:0000256" key="4">
    <source>
        <dbReference type="ARBA" id="ARBA00022679"/>
    </source>
</evidence>
<evidence type="ECO:0000256" key="3">
    <source>
        <dbReference type="ARBA" id="ARBA00022553"/>
    </source>
</evidence>
<dbReference type="InterPro" id="IPR004358">
    <property type="entry name" value="Sig_transdc_His_kin-like_C"/>
</dbReference>
<dbReference type="InterPro" id="IPR036097">
    <property type="entry name" value="HisK_dim/P_sf"/>
</dbReference>
<dbReference type="GO" id="GO:0000156">
    <property type="term" value="F:phosphorelay response regulator activity"/>
    <property type="evidence" value="ECO:0007669"/>
    <property type="project" value="TreeGrafter"/>
</dbReference>
<keyword evidence="9" id="KW-0472">Membrane</keyword>
<evidence type="ECO:0000256" key="9">
    <source>
        <dbReference type="SAM" id="Phobius"/>
    </source>
</evidence>
<keyword evidence="9" id="KW-0812">Transmembrane</keyword>
<keyword evidence="9" id="KW-1133">Transmembrane helix</keyword>
<dbReference type="SUPFAM" id="SSF47384">
    <property type="entry name" value="Homodimeric domain of signal transducing histidine kinase"/>
    <property type="match status" value="1"/>
</dbReference>
<dbReference type="AlphaFoldDB" id="A0A1W6YJD4"/>
<dbReference type="CDD" id="cd00075">
    <property type="entry name" value="HATPase"/>
    <property type="match status" value="1"/>
</dbReference>
<dbReference type="EMBL" id="CP021108">
    <property type="protein sequence ID" value="ARP81079.1"/>
    <property type="molecule type" value="Genomic_DNA"/>
</dbReference>
<keyword evidence="3" id="KW-0597">Phosphoprotein</keyword>
<evidence type="ECO:0000256" key="8">
    <source>
        <dbReference type="ARBA" id="ARBA00023012"/>
    </source>
</evidence>
<keyword evidence="7" id="KW-0067">ATP-binding</keyword>
<keyword evidence="8" id="KW-0902">Two-component regulatory system</keyword>
<feature type="domain" description="Histidine kinase" evidence="10">
    <location>
        <begin position="246"/>
        <end position="462"/>
    </location>
</feature>
<dbReference type="SMART" id="SM00388">
    <property type="entry name" value="HisKA"/>
    <property type="match status" value="1"/>
</dbReference>
<dbReference type="CDD" id="cd00082">
    <property type="entry name" value="HisKA"/>
    <property type="match status" value="1"/>
</dbReference>
<evidence type="ECO:0000256" key="7">
    <source>
        <dbReference type="ARBA" id="ARBA00022840"/>
    </source>
</evidence>
<evidence type="ECO:0000256" key="1">
    <source>
        <dbReference type="ARBA" id="ARBA00000085"/>
    </source>
</evidence>
<dbReference type="PANTHER" id="PTHR42878">
    <property type="entry name" value="TWO-COMPONENT HISTIDINE KINASE"/>
    <property type="match status" value="1"/>
</dbReference>
<keyword evidence="5" id="KW-0547">Nucleotide-binding</keyword>
<dbReference type="SUPFAM" id="SSF55874">
    <property type="entry name" value="ATPase domain of HSP90 chaperone/DNA topoisomerase II/histidine kinase"/>
    <property type="match status" value="1"/>
</dbReference>
<evidence type="ECO:0000313" key="11">
    <source>
        <dbReference type="EMBL" id="ARP81079.1"/>
    </source>
</evidence>
<feature type="transmembrane region" description="Helical" evidence="9">
    <location>
        <begin position="40"/>
        <end position="58"/>
    </location>
</feature>
<dbReference type="STRING" id="1416806.CAL12_09640"/>
<dbReference type="PROSITE" id="PS50109">
    <property type="entry name" value="HIS_KIN"/>
    <property type="match status" value="1"/>
</dbReference>
<dbReference type="GO" id="GO:0007234">
    <property type="term" value="P:osmosensory signaling via phosphorelay pathway"/>
    <property type="evidence" value="ECO:0007669"/>
    <property type="project" value="TreeGrafter"/>
</dbReference>
<evidence type="ECO:0000256" key="5">
    <source>
        <dbReference type="ARBA" id="ARBA00022741"/>
    </source>
</evidence>
<dbReference type="InterPro" id="IPR005467">
    <property type="entry name" value="His_kinase_dom"/>
</dbReference>
<dbReference type="Pfam" id="PF00512">
    <property type="entry name" value="HisKA"/>
    <property type="match status" value="1"/>
</dbReference>
<feature type="transmembrane region" description="Helical" evidence="9">
    <location>
        <begin position="97"/>
        <end position="115"/>
    </location>
</feature>
<keyword evidence="12" id="KW-1185">Reference proteome</keyword>
<evidence type="ECO:0000313" key="12">
    <source>
        <dbReference type="Proteomes" id="UP000194151"/>
    </source>
</evidence>
<feature type="transmembrane region" description="Helical" evidence="9">
    <location>
        <begin position="162"/>
        <end position="186"/>
    </location>
</feature>
<reference evidence="11 12" key="1">
    <citation type="submission" date="2017-05" db="EMBL/GenBank/DDBJ databases">
        <title>Complete and WGS of Bordetella genogroups.</title>
        <authorList>
            <person name="Spilker T."/>
            <person name="LiPuma J."/>
        </authorList>
    </citation>
    <scope>NUCLEOTIDE SEQUENCE [LARGE SCALE GENOMIC DNA]</scope>
    <source>
        <strain evidence="11 12">AU19157</strain>
    </source>
</reference>
<evidence type="ECO:0000259" key="10">
    <source>
        <dbReference type="PROSITE" id="PS50109"/>
    </source>
</evidence>
<dbReference type="InterPro" id="IPR003661">
    <property type="entry name" value="HisK_dim/P_dom"/>
</dbReference>
<dbReference type="Gene3D" id="1.10.287.130">
    <property type="match status" value="1"/>
</dbReference>
<dbReference type="Pfam" id="PF02518">
    <property type="entry name" value="HATPase_c"/>
    <property type="match status" value="1"/>
</dbReference>
<keyword evidence="4" id="KW-0808">Transferase</keyword>
<dbReference type="Proteomes" id="UP000194151">
    <property type="component" value="Chromosome"/>
</dbReference>
<feature type="transmembrane region" description="Helical" evidence="9">
    <location>
        <begin position="127"/>
        <end position="156"/>
    </location>
</feature>
<dbReference type="GO" id="GO:0005524">
    <property type="term" value="F:ATP binding"/>
    <property type="evidence" value="ECO:0007669"/>
    <property type="project" value="UniProtKB-KW"/>
</dbReference>
<dbReference type="KEGG" id="bgv:CAL12_09640"/>
<name>A0A1W6YJD4_9BORD</name>
<accession>A0A1W6YJD4</accession>
<comment type="catalytic activity">
    <reaction evidence="1">
        <text>ATP + protein L-histidine = ADP + protein N-phospho-L-histidine.</text>
        <dbReference type="EC" id="2.7.13.3"/>
    </reaction>
</comment>
<dbReference type="PRINTS" id="PR00344">
    <property type="entry name" value="BCTRLSENSOR"/>
</dbReference>
<feature type="transmembrane region" description="Helical" evidence="9">
    <location>
        <begin position="70"/>
        <end position="91"/>
    </location>
</feature>
<dbReference type="SMART" id="SM00387">
    <property type="entry name" value="HATPase_c"/>
    <property type="match status" value="1"/>
</dbReference>
<dbReference type="InterPro" id="IPR050351">
    <property type="entry name" value="BphY/WalK/GraS-like"/>
</dbReference>
<sequence length="464" mass="49213">MPREPFALLDAHRTGLFEVCMNHDSWYPAVAGALLNSHRASLAGLAAAVVIAIMLIAARRRTGFPLIATLLLLLSQAARVALLWGLLTAWVPQSAQAGASAACLGLGASAVLWMAGHALRRRGLRLWCAIFKICAWVAAIAALGVGFAIDAAAFYAQMAPAAIPPAFAVLAAASGGIALLVVLAAAAAPARRRTSDAGSALGRPPAATRVEAKATPASLAAGQREIEARLSMLNEVLERQRQMNALLSHEMRSPVATISAAVQSLEMVLEGSDEQIDSRLQRIGRAVARISELMDQLLVQESAYDEAVAPRHEVVDLARLAADVVASIQNDVAHRLQLEAPTPAPAWCDGPLTGVVLRNLIHNAVKYSPADQPIVIQVGTVTSPGERTAWITVADRGPGIEKEDQARIFDPHFRRAAHRETKGLGLGLFLVRKICERQGGTLTVESEPGKGARFTIALPISKVR</sequence>
<evidence type="ECO:0000256" key="6">
    <source>
        <dbReference type="ARBA" id="ARBA00022777"/>
    </source>
</evidence>
<dbReference type="InterPro" id="IPR036890">
    <property type="entry name" value="HATPase_C_sf"/>
</dbReference>
<dbReference type="GO" id="GO:0000155">
    <property type="term" value="F:phosphorelay sensor kinase activity"/>
    <property type="evidence" value="ECO:0007669"/>
    <property type="project" value="InterPro"/>
</dbReference>
<dbReference type="EC" id="2.7.13.3" evidence="2"/>
<dbReference type="PANTHER" id="PTHR42878:SF7">
    <property type="entry name" value="SENSOR HISTIDINE KINASE GLRK"/>
    <property type="match status" value="1"/>
</dbReference>
<dbReference type="Gene3D" id="3.30.565.10">
    <property type="entry name" value="Histidine kinase-like ATPase, C-terminal domain"/>
    <property type="match status" value="1"/>
</dbReference>
<keyword evidence="6" id="KW-0418">Kinase</keyword>